<keyword evidence="8" id="KW-0807">Transducer</keyword>
<dbReference type="Pfam" id="PF02949">
    <property type="entry name" value="7tm_6"/>
    <property type="match status" value="3"/>
</dbReference>
<evidence type="ECO:0000256" key="10">
    <source>
        <dbReference type="SAM" id="Phobius"/>
    </source>
</evidence>
<feature type="transmembrane region" description="Helical" evidence="10">
    <location>
        <begin position="425"/>
        <end position="448"/>
    </location>
</feature>
<feature type="transmembrane region" description="Helical" evidence="10">
    <location>
        <begin position="171"/>
        <end position="191"/>
    </location>
</feature>
<organism evidence="11 12">
    <name type="scientific">Vespula pensylvanica</name>
    <name type="common">Western yellow jacket</name>
    <name type="synonym">Wasp</name>
    <dbReference type="NCBI Taxonomy" id="30213"/>
    <lineage>
        <taxon>Eukaryota</taxon>
        <taxon>Metazoa</taxon>
        <taxon>Ecdysozoa</taxon>
        <taxon>Arthropoda</taxon>
        <taxon>Hexapoda</taxon>
        <taxon>Insecta</taxon>
        <taxon>Pterygota</taxon>
        <taxon>Neoptera</taxon>
        <taxon>Endopterygota</taxon>
        <taxon>Hymenoptera</taxon>
        <taxon>Apocrita</taxon>
        <taxon>Aculeata</taxon>
        <taxon>Vespoidea</taxon>
        <taxon>Vespidae</taxon>
        <taxon>Vespinae</taxon>
        <taxon>Vespula</taxon>
    </lineage>
</organism>
<keyword evidence="2" id="KW-0716">Sensory transduction</keyword>
<evidence type="ECO:0000256" key="6">
    <source>
        <dbReference type="ARBA" id="ARBA00023136"/>
    </source>
</evidence>
<keyword evidence="7" id="KW-0675">Receptor</keyword>
<evidence type="ECO:0000256" key="3">
    <source>
        <dbReference type="ARBA" id="ARBA00022692"/>
    </source>
</evidence>
<dbReference type="GO" id="GO:0005549">
    <property type="term" value="F:odorant binding"/>
    <property type="evidence" value="ECO:0007669"/>
    <property type="project" value="InterPro"/>
</dbReference>
<dbReference type="Proteomes" id="UP000600918">
    <property type="component" value="Unassembled WGS sequence"/>
</dbReference>
<keyword evidence="5 10" id="KW-1133">Transmembrane helix</keyword>
<feature type="transmembrane region" description="Helical" evidence="10">
    <location>
        <begin position="591"/>
        <end position="609"/>
    </location>
</feature>
<dbReference type="GO" id="GO:0005886">
    <property type="term" value="C:plasma membrane"/>
    <property type="evidence" value="ECO:0007669"/>
    <property type="project" value="UniProtKB-SubCell"/>
</dbReference>
<accession>A0A834NRR7</accession>
<evidence type="ECO:0000256" key="9">
    <source>
        <dbReference type="SAM" id="Coils"/>
    </source>
</evidence>
<feature type="transmembrane region" description="Helical" evidence="10">
    <location>
        <begin position="565"/>
        <end position="584"/>
    </location>
</feature>
<keyword evidence="6 10" id="KW-0472">Membrane</keyword>
<keyword evidence="4" id="KW-0552">Olfaction</keyword>
<dbReference type="EMBL" id="JACSDY010000010">
    <property type="protein sequence ID" value="KAF7416798.1"/>
    <property type="molecule type" value="Genomic_DNA"/>
</dbReference>
<sequence>MDFFDSRPYVINKGMLSLLGQWPYQSIKTKYIGLIILFLLAGTQIIAKICATIASFNEINVVLNDMSPLIADSVATIQLINTAMKTEKMRELLNRVQIDYTLFTTDGEMKIILEYAEDGRKFTIIYIGFFLVSMLIFTIPPLKAIIISSINGTIERPFIHHVEYFVDSRRYYYPIILHSCVTIFICVYIIVTVDTMFVILVQHACALFKALGYRLSHITENGDDTMMIDFNPSKLNDKSYRNISECVRRHRDAIEFAKLLESYYSTSLFLQAGFNMIELSITVFQATTNVNETKELFQQVSVCYSTLTHILFQCVNGQRVIDHSDQMQEHLINMKWYRTSLRTRRVIYLMLIRSRVYCVLTAAKMFNMSMETFSTSNQEKGIFLLVYSRQSMNMMDFFDGRHYTINKGTLSLLGQWPYQSIRKKYIGLVILFLLTGTQIIAKICAIITSFNDINVVLDDMASLIADFTAIIKLINVSVQRKKMKVLLNRMKTDYALFTTDGEMEIMVEYAENGRKFTIVYIGIFFVSMLQFMIPPLKSIILSSMNGTSERPLIHHVEYFVDPQKYYYLIIFQSYAIIFICAFTIATMDTMFVVFVQHACGLFTTLGYQLRRIVDNNVLLINLYPLKSNDKFYKNISECVRRHQEAIQINTEWYQTSLRARNGIYLMLIRSRKPCMLTAAKMFNVSMETFSSVLNLEKIGRKICSELRNLQKERIILSREAKCLLREFERQETQRDHSKNKKDDNKACSCAVWENDLKIEDENETEESTKLITQDDESYKNFCDECCQRCVPRHDDNIIYKCSSYRYDKFDEPFYCNHPVRNIDYSGIGDNVTIKDDANGDNNLNNANELIRYCETCAINPSYLYDLCLFCENDNMNDTHMLSTNHKVDVNESKKAGMKEIKRQRGGGGKSDSESIIEKLSNLSICACDCDLCALRNKYGEKSPCLKKSDENDCFSDIDTEDNLLLNQATYLELPEISQYCKIDKLREALEKLKNRNHTLRKLLKSQECLMKNAKCTHCSLLLKQYDDMDCEKESQTHRDNGKKVTNDLVAMVKILQSKCRIKDGMIVALADELKGFDKSERIQRVLQKLTEIDLDCQIIDFDRTTLWKYLVSKIEYSYLYRRKNIVAKKAYRTEFTIGMRRINEIERQKRTVPMLILIITSTMENLRLKTMKTNFVYKI</sequence>
<feature type="transmembrane region" description="Helical" evidence="10">
    <location>
        <begin position="516"/>
        <end position="533"/>
    </location>
</feature>
<evidence type="ECO:0000256" key="8">
    <source>
        <dbReference type="ARBA" id="ARBA00023224"/>
    </source>
</evidence>
<comment type="subcellular location">
    <subcellularLocation>
        <location evidence="1">Membrane</location>
        <topology evidence="1">Multi-pass membrane protein</topology>
    </subcellularLocation>
</comment>
<feature type="transmembrane region" description="Helical" evidence="10">
    <location>
        <begin position="460"/>
        <end position="478"/>
    </location>
</feature>
<dbReference type="GO" id="GO:0007165">
    <property type="term" value="P:signal transduction"/>
    <property type="evidence" value="ECO:0007669"/>
    <property type="project" value="UniProtKB-KW"/>
</dbReference>
<proteinExistence type="predicted"/>
<keyword evidence="9" id="KW-0175">Coiled coil</keyword>
<feature type="transmembrane region" description="Helical" evidence="10">
    <location>
        <begin position="31"/>
        <end position="56"/>
    </location>
</feature>
<feature type="coiled-coil region" evidence="9">
    <location>
        <begin position="982"/>
        <end position="1009"/>
    </location>
</feature>
<evidence type="ECO:0000256" key="2">
    <source>
        <dbReference type="ARBA" id="ARBA00022606"/>
    </source>
</evidence>
<evidence type="ECO:0000256" key="5">
    <source>
        <dbReference type="ARBA" id="ARBA00022989"/>
    </source>
</evidence>
<dbReference type="AlphaFoldDB" id="A0A834NRR7"/>
<dbReference type="PANTHER" id="PTHR21137">
    <property type="entry name" value="ODORANT RECEPTOR"/>
    <property type="match status" value="1"/>
</dbReference>
<comment type="caution">
    <text evidence="11">The sequence shown here is derived from an EMBL/GenBank/DDBJ whole genome shotgun (WGS) entry which is preliminary data.</text>
</comment>
<reference evidence="11" key="1">
    <citation type="journal article" date="2020" name="G3 (Bethesda)">
        <title>High-Quality Assemblies for Three Invasive Social Wasps from the &lt;i&gt;Vespula&lt;/i&gt; Genus.</title>
        <authorList>
            <person name="Harrop T.W.R."/>
            <person name="Guhlin J."/>
            <person name="McLaughlin G.M."/>
            <person name="Permina E."/>
            <person name="Stockwell P."/>
            <person name="Gilligan J."/>
            <person name="Le Lec M.F."/>
            <person name="Gruber M.A.M."/>
            <person name="Quinn O."/>
            <person name="Lovegrove M."/>
            <person name="Duncan E.J."/>
            <person name="Remnant E.J."/>
            <person name="Van Eeckhoven J."/>
            <person name="Graham B."/>
            <person name="Knapp R.A."/>
            <person name="Langford K.W."/>
            <person name="Kronenberg Z."/>
            <person name="Press M.O."/>
            <person name="Eacker S.M."/>
            <person name="Wilson-Rankin E.E."/>
            <person name="Purcell J."/>
            <person name="Lester P.J."/>
            <person name="Dearden P.K."/>
        </authorList>
    </citation>
    <scope>NUCLEOTIDE SEQUENCE</scope>
    <source>
        <strain evidence="11">Volc-1</strain>
    </source>
</reference>
<evidence type="ECO:0000256" key="1">
    <source>
        <dbReference type="ARBA" id="ARBA00004141"/>
    </source>
</evidence>
<keyword evidence="3 10" id="KW-0812">Transmembrane</keyword>
<gene>
    <name evidence="11" type="ORF">H0235_011329</name>
</gene>
<dbReference type="PANTHER" id="PTHR21137:SF42">
    <property type="entry name" value="ODORANT RECEPTOR 83A"/>
    <property type="match status" value="1"/>
</dbReference>
<evidence type="ECO:0000256" key="4">
    <source>
        <dbReference type="ARBA" id="ARBA00022725"/>
    </source>
</evidence>
<keyword evidence="12" id="KW-1185">Reference proteome</keyword>
<evidence type="ECO:0000313" key="11">
    <source>
        <dbReference type="EMBL" id="KAF7416798.1"/>
    </source>
</evidence>
<dbReference type="InterPro" id="IPR004117">
    <property type="entry name" value="7tm6_olfct_rcpt"/>
</dbReference>
<name>A0A834NRR7_VESPE</name>
<dbReference type="GO" id="GO:0004984">
    <property type="term" value="F:olfactory receptor activity"/>
    <property type="evidence" value="ECO:0007669"/>
    <property type="project" value="InterPro"/>
</dbReference>
<protein>
    <submittedName>
        <fullName evidence="11">Uncharacterized protein</fullName>
    </submittedName>
</protein>
<evidence type="ECO:0000256" key="7">
    <source>
        <dbReference type="ARBA" id="ARBA00023170"/>
    </source>
</evidence>
<feature type="transmembrane region" description="Helical" evidence="10">
    <location>
        <begin position="124"/>
        <end position="150"/>
    </location>
</feature>
<evidence type="ECO:0000313" key="12">
    <source>
        <dbReference type="Proteomes" id="UP000600918"/>
    </source>
</evidence>